<dbReference type="Proteomes" id="UP000215286">
    <property type="component" value="Chromosome"/>
</dbReference>
<keyword evidence="2" id="KW-1185">Reference proteome</keyword>
<protein>
    <submittedName>
        <fullName evidence="1">MBL fold metallo-hydrolase</fullName>
    </submittedName>
</protein>
<name>A0ACA8D6D2_9ENTR</name>
<evidence type="ECO:0000313" key="1">
    <source>
        <dbReference type="EMBL" id="AST79792.1"/>
    </source>
</evidence>
<evidence type="ECO:0000313" key="2">
    <source>
        <dbReference type="Proteomes" id="UP000215286"/>
    </source>
</evidence>
<dbReference type="EMBL" id="CP022695">
    <property type="protein sequence ID" value="AST79792.1"/>
    <property type="molecule type" value="Genomic_DNA"/>
</dbReference>
<proteinExistence type="predicted"/>
<sequence length="265" mass="29325">MITLCKACGTSYDDSQRAVEGCKICEDERQYVPVSGQAWIGFDELILTHTNKWQQHTPQLFSLTTVPSFAINQRAFLLRTPVGNVLWDCIANLDPATRTLIQALGGLSAIAISHPHYYTTMQDWAKTFDAPVWLHAADRDWVMRDSPWIRLWEGEEHALLPGVTLLRLGGHFAGGTVLYQDEGEGTILTGDILQITPGADAVSFMWSYPNMLPLSAKTVAGITRRLEGVKFASLYGAFEGQNRVGDAHEIVQRAGAKYLSCLASR</sequence>
<organism evidence="1 2">
    <name type="scientific">Citrobacter farmeri</name>
    <dbReference type="NCBI Taxonomy" id="67824"/>
    <lineage>
        <taxon>Bacteria</taxon>
        <taxon>Pseudomonadati</taxon>
        <taxon>Pseudomonadota</taxon>
        <taxon>Gammaproteobacteria</taxon>
        <taxon>Enterobacterales</taxon>
        <taxon>Enterobacteriaceae</taxon>
        <taxon>Citrobacter</taxon>
    </lineage>
</organism>
<reference evidence="1" key="1">
    <citation type="submission" date="2017-08" db="EMBL/GenBank/DDBJ databases">
        <title>Real-time genomic and epidemiological investigation of a multi-institutional outbreak of KPC-producing Enterobacteriaceae reveals complex transmission dynamics and informs management responses.</title>
        <authorList>
            <person name="Kwong J.C."/>
            <person name="Lane C."/>
            <person name="Romanes F."/>
            <person name="Goncalves da Silva A."/>
            <person name="Easton M."/>
            <person name="Cronin K."/>
            <person name="Waters M.J."/>
            <person name="Tomita T."/>
            <person name="Stevens K."/>
            <person name="Schultz M.B."/>
            <person name="Baines S.L."/>
            <person name="Sherry N.L."/>
            <person name="Carter G."/>
            <person name="Mu A."/>
            <person name="Sait M."/>
            <person name="Ballard S.A."/>
            <person name="Seemann T."/>
            <person name="Stinear T.P."/>
            <person name="Howden B.P."/>
        </authorList>
    </citation>
    <scope>NUCLEOTIDE SEQUENCE</scope>
    <source>
        <strain evidence="1">AUSMDU00008141</strain>
    </source>
</reference>
<accession>A0ACA8D6D2</accession>
<gene>
    <name evidence="1" type="ORF">CI104_12300</name>
</gene>